<dbReference type="HOGENOM" id="CLU_000604_1_22_2"/>
<sequence length="226" mass="25622">MIEVRSLTKHYEFGNVTALKGINLTFEDGRFYIIAGASGSGKTTLLNILSGIDRPTSGEVIVDGVNIHSLKEKELRKFRLDNFGIVFQFFYLVPYLTGLENVLLPMKYSKKVENPKERAKKLLKLVNAEHLSDKLPEHMSGGEMQRIAIARALANRPKYLFADEPTANLDWENKVRVWKLLKRVNREEGITVIASTHEREFFEFADVIITLKDGEVNAIKDGGRKA</sequence>
<evidence type="ECO:0000256" key="3">
    <source>
        <dbReference type="ARBA" id="ARBA00022840"/>
    </source>
</evidence>
<dbReference type="PANTHER" id="PTHR24220">
    <property type="entry name" value="IMPORT ATP-BINDING PROTEIN"/>
    <property type="match status" value="1"/>
</dbReference>
<dbReference type="GO" id="GO:0055085">
    <property type="term" value="P:transmembrane transport"/>
    <property type="evidence" value="ECO:0000318"/>
    <property type="project" value="GO_Central"/>
</dbReference>
<accession>Q5JEM4</accession>
<keyword evidence="3 5" id="KW-0067">ATP-binding</keyword>
<dbReference type="InParanoid" id="Q5JEM4"/>
<dbReference type="InterPro" id="IPR015854">
    <property type="entry name" value="ABC_transpr_LolD-like"/>
</dbReference>
<dbReference type="Gene3D" id="3.40.50.300">
    <property type="entry name" value="P-loop containing nucleotide triphosphate hydrolases"/>
    <property type="match status" value="1"/>
</dbReference>
<dbReference type="Proteomes" id="UP000000536">
    <property type="component" value="Chromosome"/>
</dbReference>
<dbReference type="EMBL" id="AP006878">
    <property type="protein sequence ID" value="BAD86048.1"/>
    <property type="molecule type" value="Genomic_DNA"/>
</dbReference>
<evidence type="ECO:0000259" key="4">
    <source>
        <dbReference type="PROSITE" id="PS50893"/>
    </source>
</evidence>
<dbReference type="CDD" id="cd03255">
    <property type="entry name" value="ABC_MJ0796_LolCDE_FtsE"/>
    <property type="match status" value="1"/>
</dbReference>
<dbReference type="EnsemblBacteria" id="BAD86048">
    <property type="protein sequence ID" value="BAD86048"/>
    <property type="gene ID" value="TK1859"/>
</dbReference>
<organism evidence="5 6">
    <name type="scientific">Thermococcus kodakarensis (strain ATCC BAA-918 / JCM 12380 / KOD1)</name>
    <name type="common">Pyrococcus kodakaraensis (strain KOD1)</name>
    <dbReference type="NCBI Taxonomy" id="69014"/>
    <lineage>
        <taxon>Archaea</taxon>
        <taxon>Methanobacteriati</taxon>
        <taxon>Methanobacteriota</taxon>
        <taxon>Thermococci</taxon>
        <taxon>Thermococcales</taxon>
        <taxon>Thermococcaceae</taxon>
        <taxon>Thermococcus</taxon>
    </lineage>
</organism>
<dbReference type="PhylomeDB" id="Q5JEM4"/>
<dbReference type="InterPro" id="IPR017911">
    <property type="entry name" value="MacB-like_ATP-bd"/>
</dbReference>
<evidence type="ECO:0000256" key="2">
    <source>
        <dbReference type="ARBA" id="ARBA00022741"/>
    </source>
</evidence>
<dbReference type="GO" id="GO:0022857">
    <property type="term" value="F:transmembrane transporter activity"/>
    <property type="evidence" value="ECO:0000318"/>
    <property type="project" value="GO_Central"/>
</dbReference>
<evidence type="ECO:0000256" key="1">
    <source>
        <dbReference type="ARBA" id="ARBA00022448"/>
    </source>
</evidence>
<dbReference type="InterPro" id="IPR027417">
    <property type="entry name" value="P-loop_NTPase"/>
</dbReference>
<dbReference type="FunCoup" id="Q5JEM4">
    <property type="interactions" value="30"/>
</dbReference>
<dbReference type="GO" id="GO:0016887">
    <property type="term" value="F:ATP hydrolysis activity"/>
    <property type="evidence" value="ECO:0007669"/>
    <property type="project" value="InterPro"/>
</dbReference>
<evidence type="ECO:0000313" key="6">
    <source>
        <dbReference type="Proteomes" id="UP000000536"/>
    </source>
</evidence>
<dbReference type="InterPro" id="IPR017871">
    <property type="entry name" value="ABC_transporter-like_CS"/>
</dbReference>
<dbReference type="PATRIC" id="fig|69014.16.peg.1816"/>
<name>Q5JEM4_THEKO</name>
<dbReference type="PROSITE" id="PS50893">
    <property type="entry name" value="ABC_TRANSPORTER_2"/>
    <property type="match status" value="1"/>
</dbReference>
<proteinExistence type="predicted"/>
<keyword evidence="6" id="KW-1185">Reference proteome</keyword>
<dbReference type="InterPro" id="IPR003593">
    <property type="entry name" value="AAA+_ATPase"/>
</dbReference>
<dbReference type="SUPFAM" id="SSF52540">
    <property type="entry name" value="P-loop containing nucleoside triphosphate hydrolases"/>
    <property type="match status" value="1"/>
</dbReference>
<dbReference type="Pfam" id="PF00005">
    <property type="entry name" value="ABC_tran"/>
    <property type="match status" value="1"/>
</dbReference>
<dbReference type="InterPro" id="IPR003439">
    <property type="entry name" value="ABC_transporter-like_ATP-bd"/>
</dbReference>
<keyword evidence="2" id="KW-0547">Nucleotide-binding</keyword>
<dbReference type="STRING" id="69014.TK1859"/>
<dbReference type="PANTHER" id="PTHR24220:SF86">
    <property type="entry name" value="ABC TRANSPORTER ABCH.1"/>
    <property type="match status" value="1"/>
</dbReference>
<feature type="domain" description="ABC transporter" evidence="4">
    <location>
        <begin position="2"/>
        <end position="226"/>
    </location>
</feature>
<reference evidence="5 6" key="1">
    <citation type="journal article" date="2005" name="Genome Res.">
        <title>Complete genome sequence of the hyperthermophilic archaeon Thermococcus kodakaraensis KOD1 and comparison with Pyrococcus genomes.</title>
        <authorList>
            <person name="Fukui T."/>
            <person name="Atomi H."/>
            <person name="Kanai T."/>
            <person name="Matsumi R."/>
            <person name="Fujiwara S."/>
            <person name="Imanaka T."/>
        </authorList>
    </citation>
    <scope>NUCLEOTIDE SEQUENCE [LARGE SCALE GENOMIC DNA]</scope>
    <source>
        <strain evidence="6">ATCC BAA-918 / JCM 12380 / KOD1</strain>
    </source>
</reference>
<keyword evidence="5" id="KW-0449">Lipoprotein</keyword>
<dbReference type="PROSITE" id="PS00211">
    <property type="entry name" value="ABC_TRANSPORTER_1"/>
    <property type="match status" value="1"/>
</dbReference>
<dbReference type="eggNOG" id="arCOG00922">
    <property type="taxonomic scope" value="Archaea"/>
</dbReference>
<keyword evidence="1" id="KW-0813">Transport</keyword>
<gene>
    <name evidence="5" type="ordered locus">TK1859</name>
</gene>
<dbReference type="AlphaFoldDB" id="Q5JEM4"/>
<protein>
    <submittedName>
        <fullName evidence="5">Probable lipoprotein releasing system, ATP-binding protein</fullName>
    </submittedName>
</protein>
<evidence type="ECO:0000313" key="5">
    <source>
        <dbReference type="EMBL" id="BAD86048.1"/>
    </source>
</evidence>
<dbReference type="SMART" id="SM00382">
    <property type="entry name" value="AAA"/>
    <property type="match status" value="1"/>
</dbReference>
<dbReference type="KEGG" id="tko:TK1859"/>
<dbReference type="GO" id="GO:0005524">
    <property type="term" value="F:ATP binding"/>
    <property type="evidence" value="ECO:0007669"/>
    <property type="project" value="UniProtKB-KW"/>
</dbReference>
<dbReference type="GO" id="GO:0005886">
    <property type="term" value="C:plasma membrane"/>
    <property type="evidence" value="ECO:0000318"/>
    <property type="project" value="GO_Central"/>
</dbReference>